<feature type="domain" description="Ketoreductase" evidence="3">
    <location>
        <begin position="2"/>
        <end position="183"/>
    </location>
</feature>
<dbReference type="Gene3D" id="3.40.50.720">
    <property type="entry name" value="NAD(P)-binding Rossmann-like Domain"/>
    <property type="match status" value="1"/>
</dbReference>
<evidence type="ECO:0000313" key="4">
    <source>
        <dbReference type="EMBL" id="MFC4554895.1"/>
    </source>
</evidence>
<dbReference type="InterPro" id="IPR020904">
    <property type="entry name" value="Sc_DH/Rdtase_CS"/>
</dbReference>
<keyword evidence="5" id="KW-1185">Reference proteome</keyword>
<dbReference type="GO" id="GO:0016491">
    <property type="term" value="F:oxidoreductase activity"/>
    <property type="evidence" value="ECO:0007669"/>
    <property type="project" value="UniProtKB-KW"/>
</dbReference>
<dbReference type="InterPro" id="IPR002347">
    <property type="entry name" value="SDR_fam"/>
</dbReference>
<evidence type="ECO:0000256" key="1">
    <source>
        <dbReference type="ARBA" id="ARBA00006484"/>
    </source>
</evidence>
<name>A0ABV9DA37_9MICO</name>
<dbReference type="PRINTS" id="PR00081">
    <property type="entry name" value="GDHRDH"/>
</dbReference>
<keyword evidence="4" id="KW-0560">Oxidoreductase</keyword>
<dbReference type="Proteomes" id="UP001595955">
    <property type="component" value="Unassembled WGS sequence"/>
</dbReference>
<dbReference type="InterPro" id="IPR057326">
    <property type="entry name" value="KR_dom"/>
</dbReference>
<accession>A0ABV9DA37</accession>
<dbReference type="EMBL" id="JBHSGF010000004">
    <property type="protein sequence ID" value="MFC4554895.1"/>
    <property type="molecule type" value="Genomic_DNA"/>
</dbReference>
<dbReference type="InterPro" id="IPR036291">
    <property type="entry name" value="NAD(P)-bd_dom_sf"/>
</dbReference>
<protein>
    <submittedName>
        <fullName evidence="4">SDR family oxidoreductase</fullName>
        <ecNumber evidence="4">1.1.-.-</ecNumber>
    </submittedName>
</protein>
<dbReference type="EC" id="1.1.-.-" evidence="4"/>
<dbReference type="CDD" id="cd05374">
    <property type="entry name" value="17beta-HSD-like_SDR_c"/>
    <property type="match status" value="1"/>
</dbReference>
<dbReference type="Pfam" id="PF00106">
    <property type="entry name" value="adh_short"/>
    <property type="match status" value="1"/>
</dbReference>
<dbReference type="SUPFAM" id="SSF51735">
    <property type="entry name" value="NAD(P)-binding Rossmann-fold domains"/>
    <property type="match status" value="1"/>
</dbReference>
<proteinExistence type="inferred from homology"/>
<dbReference type="SMART" id="SM00822">
    <property type="entry name" value="PKS_KR"/>
    <property type="match status" value="1"/>
</dbReference>
<sequence>MRTALVTGAGRGIGEAITLRLVRAGWTVFAGVRDDASRERLVAADGTIKPIQLDITDDEQVNALTDELPDRLDALVNNAAIGVLGPIEAVSLVDLRRQLDVNVVGQVAVTQAVLPRLRTARGRIVFISSTGGRMAVPLEGAYCASKFAVEGLADALRAEVRPWGIGVSVVVPGPTDTGTWRGIHTMIDDMDEQMSPAHRDLYSRHTAGLRRVVRRLESQAIPPDAVARVVQRALEARHPRARYLAGANAHVMMAMKAVLPTRVGDAVGARISGLS</sequence>
<dbReference type="RefSeq" id="WP_122823912.1">
    <property type="nucleotide sequence ID" value="NZ_CP033325.1"/>
</dbReference>
<evidence type="ECO:0000259" key="3">
    <source>
        <dbReference type="SMART" id="SM00822"/>
    </source>
</evidence>
<dbReference type="PRINTS" id="PR00080">
    <property type="entry name" value="SDRFAMILY"/>
</dbReference>
<organism evidence="4 5">
    <name type="scientific">Georgenia faecalis</name>
    <dbReference type="NCBI Taxonomy" id="2483799"/>
    <lineage>
        <taxon>Bacteria</taxon>
        <taxon>Bacillati</taxon>
        <taxon>Actinomycetota</taxon>
        <taxon>Actinomycetes</taxon>
        <taxon>Micrococcales</taxon>
        <taxon>Bogoriellaceae</taxon>
        <taxon>Georgenia</taxon>
    </lineage>
</organism>
<comment type="similarity">
    <text evidence="1 2">Belongs to the short-chain dehydrogenases/reductases (SDR) family.</text>
</comment>
<dbReference type="PROSITE" id="PS00061">
    <property type="entry name" value="ADH_SHORT"/>
    <property type="match status" value="1"/>
</dbReference>
<dbReference type="PANTHER" id="PTHR43313">
    <property type="entry name" value="SHORT-CHAIN DEHYDROGENASE/REDUCTASE FAMILY 9C"/>
    <property type="match status" value="1"/>
</dbReference>
<evidence type="ECO:0000256" key="2">
    <source>
        <dbReference type="RuleBase" id="RU000363"/>
    </source>
</evidence>
<reference evidence="5" key="1">
    <citation type="journal article" date="2019" name="Int. J. Syst. Evol. Microbiol.">
        <title>The Global Catalogue of Microorganisms (GCM) 10K type strain sequencing project: providing services to taxonomists for standard genome sequencing and annotation.</title>
        <authorList>
            <consortium name="The Broad Institute Genomics Platform"/>
            <consortium name="The Broad Institute Genome Sequencing Center for Infectious Disease"/>
            <person name="Wu L."/>
            <person name="Ma J."/>
        </authorList>
    </citation>
    <scope>NUCLEOTIDE SEQUENCE [LARGE SCALE GENOMIC DNA]</scope>
    <source>
        <strain evidence="5">JCM 3369</strain>
    </source>
</reference>
<gene>
    <name evidence="4" type="ORF">ACFO3F_06525</name>
</gene>
<evidence type="ECO:0000313" key="5">
    <source>
        <dbReference type="Proteomes" id="UP001595955"/>
    </source>
</evidence>
<comment type="caution">
    <text evidence="4">The sequence shown here is derived from an EMBL/GenBank/DDBJ whole genome shotgun (WGS) entry which is preliminary data.</text>
</comment>
<dbReference type="PANTHER" id="PTHR43313:SF1">
    <property type="entry name" value="3BETA-HYDROXYSTEROID DEHYDROGENASE DHS-16"/>
    <property type="match status" value="1"/>
</dbReference>